<feature type="domain" description="Reverse transcriptase Ty1/copia-type" evidence="2">
    <location>
        <begin position="2"/>
        <end position="141"/>
    </location>
</feature>
<feature type="signal peptide" evidence="1">
    <location>
        <begin position="1"/>
        <end position="16"/>
    </location>
</feature>
<keyword evidence="4" id="KW-1185">Reference proteome</keyword>
<dbReference type="OrthoDB" id="3054497at2759"/>
<comment type="caution">
    <text evidence="3">The sequence shown here is derived from an EMBL/GenBank/DDBJ whole genome shotgun (WGS) entry which is preliminary data.</text>
</comment>
<feature type="chain" id="PRO_5040108564" description="Reverse transcriptase Ty1/copia-type domain-containing protein" evidence="1">
    <location>
        <begin position="17"/>
        <end position="146"/>
    </location>
</feature>
<dbReference type="Pfam" id="PF07727">
    <property type="entry name" value="RVT_2"/>
    <property type="match status" value="1"/>
</dbReference>
<organism evidence="3 4">
    <name type="scientific">Austropuccinia psidii MF-1</name>
    <dbReference type="NCBI Taxonomy" id="1389203"/>
    <lineage>
        <taxon>Eukaryota</taxon>
        <taxon>Fungi</taxon>
        <taxon>Dikarya</taxon>
        <taxon>Basidiomycota</taxon>
        <taxon>Pucciniomycotina</taxon>
        <taxon>Pucciniomycetes</taxon>
        <taxon>Pucciniales</taxon>
        <taxon>Sphaerophragmiaceae</taxon>
        <taxon>Austropuccinia</taxon>
    </lineage>
</organism>
<evidence type="ECO:0000259" key="2">
    <source>
        <dbReference type="Pfam" id="PF07727"/>
    </source>
</evidence>
<evidence type="ECO:0000256" key="1">
    <source>
        <dbReference type="SAM" id="SignalP"/>
    </source>
</evidence>
<sequence length="146" mass="16383">MYAPTASLMSLHLVLATVVSKPWLVAPFDVSGTYLYSPVNDNFLVEPPIAFMPELRGKALCLKKALYGMQQAGRCWWKLLTGILSRLGFVATEVDQFLYVLQSEMAFMAIWIHIVDFVVTSNSPEAVSNFRNALYAELGIKWSDVM</sequence>
<keyword evidence="1" id="KW-0732">Signal</keyword>
<dbReference type="InterPro" id="IPR013103">
    <property type="entry name" value="RVT_2"/>
</dbReference>
<dbReference type="EMBL" id="AVOT02000097">
    <property type="protein sequence ID" value="MBW0461053.1"/>
    <property type="molecule type" value="Genomic_DNA"/>
</dbReference>
<protein>
    <recommendedName>
        <fullName evidence="2">Reverse transcriptase Ty1/copia-type domain-containing protein</fullName>
    </recommendedName>
</protein>
<proteinExistence type="predicted"/>
<reference evidence="3" key="1">
    <citation type="submission" date="2021-03" db="EMBL/GenBank/DDBJ databases">
        <title>Draft genome sequence of rust myrtle Austropuccinia psidii MF-1, a brazilian biotype.</title>
        <authorList>
            <person name="Quecine M.C."/>
            <person name="Pachon D.M.R."/>
            <person name="Bonatelli M.L."/>
            <person name="Correr F.H."/>
            <person name="Franceschini L.M."/>
            <person name="Leite T.F."/>
            <person name="Margarido G.R.A."/>
            <person name="Almeida C.A."/>
            <person name="Ferrarezi J.A."/>
            <person name="Labate C.A."/>
        </authorList>
    </citation>
    <scope>NUCLEOTIDE SEQUENCE</scope>
    <source>
        <strain evidence="3">MF-1</strain>
    </source>
</reference>
<evidence type="ECO:0000313" key="3">
    <source>
        <dbReference type="EMBL" id="MBW0461053.1"/>
    </source>
</evidence>
<accession>A0A9Q3B9G1</accession>
<name>A0A9Q3B9G1_9BASI</name>
<dbReference type="Proteomes" id="UP000765509">
    <property type="component" value="Unassembled WGS sequence"/>
</dbReference>
<evidence type="ECO:0000313" key="4">
    <source>
        <dbReference type="Proteomes" id="UP000765509"/>
    </source>
</evidence>
<gene>
    <name evidence="3" type="ORF">O181_000768</name>
</gene>
<dbReference type="AlphaFoldDB" id="A0A9Q3B9G1"/>